<evidence type="ECO:0000256" key="4">
    <source>
        <dbReference type="ARBA" id="ARBA00023125"/>
    </source>
</evidence>
<evidence type="ECO:0000256" key="1">
    <source>
        <dbReference type="ARBA" id="ARBA00022723"/>
    </source>
</evidence>
<reference evidence="9 10" key="1">
    <citation type="submission" date="2024-07" db="EMBL/GenBank/DDBJ databases">
        <title>Section-level genome sequencing and comparative genomics of Aspergillus sections Usti and Cavernicolus.</title>
        <authorList>
            <consortium name="Lawrence Berkeley National Laboratory"/>
            <person name="Nybo J.L."/>
            <person name="Vesth T.C."/>
            <person name="Theobald S."/>
            <person name="Frisvad J.C."/>
            <person name="Larsen T.O."/>
            <person name="Kjaerboelling I."/>
            <person name="Rothschild-Mancinelli K."/>
            <person name="Lyhne E.K."/>
            <person name="Kogle M.E."/>
            <person name="Barry K."/>
            <person name="Clum A."/>
            <person name="Na H."/>
            <person name="Ledsgaard L."/>
            <person name="Lin J."/>
            <person name="Lipzen A."/>
            <person name="Kuo A."/>
            <person name="Riley R."/>
            <person name="Mondo S."/>
            <person name="Labutti K."/>
            <person name="Haridas S."/>
            <person name="Pangalinan J."/>
            <person name="Salamov A.A."/>
            <person name="Simmons B.A."/>
            <person name="Magnuson J.K."/>
            <person name="Chen J."/>
            <person name="Drula E."/>
            <person name="Henrissat B."/>
            <person name="Wiebenga A."/>
            <person name="Lubbers R.J."/>
            <person name="Gomes A.C."/>
            <person name="Makela M.R."/>
            <person name="Stajich J."/>
            <person name="Grigoriev I.V."/>
            <person name="Mortensen U.H."/>
            <person name="De Vries R.P."/>
            <person name="Baker S.E."/>
            <person name="Andersen M.R."/>
        </authorList>
    </citation>
    <scope>NUCLEOTIDE SEQUENCE [LARGE SCALE GENOMIC DNA]</scope>
    <source>
        <strain evidence="9 10">CBS 209.92</strain>
    </source>
</reference>
<organism evidence="9 10">
    <name type="scientific">Aspergillus keveii</name>
    <dbReference type="NCBI Taxonomy" id="714993"/>
    <lineage>
        <taxon>Eukaryota</taxon>
        <taxon>Fungi</taxon>
        <taxon>Dikarya</taxon>
        <taxon>Ascomycota</taxon>
        <taxon>Pezizomycotina</taxon>
        <taxon>Eurotiomycetes</taxon>
        <taxon>Eurotiomycetidae</taxon>
        <taxon>Eurotiales</taxon>
        <taxon>Aspergillaceae</taxon>
        <taxon>Aspergillus</taxon>
        <taxon>Aspergillus subgen. Nidulantes</taxon>
    </lineage>
</organism>
<keyword evidence="3" id="KW-0805">Transcription regulation</keyword>
<name>A0ABR4FQM9_9EURO</name>
<evidence type="ECO:0000256" key="5">
    <source>
        <dbReference type="ARBA" id="ARBA00023163"/>
    </source>
</evidence>
<feature type="region of interest" description="Disordered" evidence="7">
    <location>
        <begin position="75"/>
        <end position="107"/>
    </location>
</feature>
<keyword evidence="10" id="KW-1185">Reference proteome</keyword>
<dbReference type="PROSITE" id="PS50048">
    <property type="entry name" value="ZN2_CY6_FUNGAL_2"/>
    <property type="match status" value="1"/>
</dbReference>
<dbReference type="Pfam" id="PF00172">
    <property type="entry name" value="Zn_clus"/>
    <property type="match status" value="1"/>
</dbReference>
<proteinExistence type="predicted"/>
<evidence type="ECO:0000313" key="9">
    <source>
        <dbReference type="EMBL" id="KAL2785561.1"/>
    </source>
</evidence>
<accession>A0ABR4FQM9</accession>
<comment type="caution">
    <text evidence="9">The sequence shown here is derived from an EMBL/GenBank/DDBJ whole genome shotgun (WGS) entry which is preliminary data.</text>
</comment>
<dbReference type="PROSITE" id="PS00463">
    <property type="entry name" value="ZN2_CY6_FUNGAL_1"/>
    <property type="match status" value="1"/>
</dbReference>
<dbReference type="Gene3D" id="4.10.240.10">
    <property type="entry name" value="Zn(2)-C6 fungal-type DNA-binding domain"/>
    <property type="match status" value="1"/>
</dbReference>
<keyword evidence="2" id="KW-0862">Zinc</keyword>
<dbReference type="EMBL" id="JBFTWV010000141">
    <property type="protein sequence ID" value="KAL2785561.1"/>
    <property type="molecule type" value="Genomic_DNA"/>
</dbReference>
<evidence type="ECO:0000256" key="6">
    <source>
        <dbReference type="ARBA" id="ARBA00023242"/>
    </source>
</evidence>
<dbReference type="PANTHER" id="PTHR47660:SF2">
    <property type="entry name" value="TRANSCRIPTION FACTOR WITH C2H2 AND ZN(2)-CYS(6) DNA BINDING DOMAIN (EUROFUNG)"/>
    <property type="match status" value="1"/>
</dbReference>
<evidence type="ECO:0000256" key="2">
    <source>
        <dbReference type="ARBA" id="ARBA00022833"/>
    </source>
</evidence>
<feature type="compositionally biased region" description="Polar residues" evidence="7">
    <location>
        <begin position="94"/>
        <end position="107"/>
    </location>
</feature>
<keyword evidence="4" id="KW-0238">DNA-binding</keyword>
<keyword evidence="1" id="KW-0479">Metal-binding</keyword>
<dbReference type="CDD" id="cd00067">
    <property type="entry name" value="GAL4"/>
    <property type="match status" value="1"/>
</dbReference>
<feature type="region of interest" description="Disordered" evidence="7">
    <location>
        <begin position="1"/>
        <end position="21"/>
    </location>
</feature>
<dbReference type="Pfam" id="PF04082">
    <property type="entry name" value="Fungal_trans"/>
    <property type="match status" value="1"/>
</dbReference>
<feature type="domain" description="Zn(2)-C6 fungal-type" evidence="8">
    <location>
        <begin position="24"/>
        <end position="53"/>
    </location>
</feature>
<evidence type="ECO:0000256" key="7">
    <source>
        <dbReference type="SAM" id="MobiDB-lite"/>
    </source>
</evidence>
<dbReference type="Proteomes" id="UP001610563">
    <property type="component" value="Unassembled WGS sequence"/>
</dbReference>
<dbReference type="SMART" id="SM00066">
    <property type="entry name" value="GAL4"/>
    <property type="match status" value="1"/>
</dbReference>
<gene>
    <name evidence="9" type="ORF">BJX66DRAFT_58108</name>
</gene>
<evidence type="ECO:0000313" key="10">
    <source>
        <dbReference type="Proteomes" id="UP001610563"/>
    </source>
</evidence>
<protein>
    <recommendedName>
        <fullName evidence="8">Zn(2)-C6 fungal-type domain-containing protein</fullName>
    </recommendedName>
</protein>
<dbReference type="InterPro" id="IPR001138">
    <property type="entry name" value="Zn2Cys6_DnaBD"/>
</dbReference>
<dbReference type="InterPro" id="IPR036864">
    <property type="entry name" value="Zn2-C6_fun-type_DNA-bd_sf"/>
</dbReference>
<dbReference type="PANTHER" id="PTHR47660">
    <property type="entry name" value="TRANSCRIPTION FACTOR WITH C2H2 AND ZN(2)-CYS(6) DNA BINDING DOMAIN (EUROFUNG)-RELATED-RELATED"/>
    <property type="match status" value="1"/>
</dbReference>
<keyword evidence="6" id="KW-0539">Nucleus</keyword>
<dbReference type="SUPFAM" id="SSF57701">
    <property type="entry name" value="Zn2/Cys6 DNA-binding domain"/>
    <property type="match status" value="1"/>
</dbReference>
<evidence type="ECO:0000259" key="8">
    <source>
        <dbReference type="PROSITE" id="PS50048"/>
    </source>
</evidence>
<dbReference type="InterPro" id="IPR007219">
    <property type="entry name" value="XnlR_reg_dom"/>
</dbReference>
<keyword evidence="5" id="KW-0804">Transcription</keyword>
<evidence type="ECO:0000256" key="3">
    <source>
        <dbReference type="ARBA" id="ARBA00023015"/>
    </source>
</evidence>
<sequence>MDDESSVKRRRVTGPNNHQTVPKACIPCAESKVRCVGGNPCQRCSTKQIQCVARSGITSQQAHCNSVIPDIGLGDPPPMNVGPRGGFLDERRGSQNSRSLPNDQDITPSLVSSLSTIDNPTVSDGQSQTHLQGTVPGDYLATGLADLDQTLANQAEINHGDEPGNSQFTDFLMGLIFTSTEQDQSSQCLDTLLSFPPGDVLDFTGESFGLQEPKSPVISEAHLHQNDDSMLSGQSLDQGLIGYVKPPTPHQPPPTQNGISLGTQAFQESLWTYKPSQQDQWKPMVAKLSQYTQSIDDVFSECSKTSYGPPIVTITSTTRNKIMSLIISLSDQFAVGSTASLLSLFPSEQLLMRVISQFLVNHKTELDTFIHVPTFNLLEQTPELLVGMVASAALSSPLPPVHEFGSFLHEAHRELNARLNCNDQRNIRILGPLQSLAVEFHSGIWSGDRRKMEMSEGLRNSLVTMLRRAHVFSGYDDPRILPEPGDSPQMTENKWLSWVRHESFKRLAIHVLITDVQCSMSLQIPPLISPSELLLPLPASKDIWEAKSSSEWRRIFLAKDTNKLTPLPSLHNCIEKLDLVLPLRDVVDTQLTSLAVLSGHWPPIFYYRQRAQLRDGRDRQNSLVQTALYSDAKEALEAFSVVFTEWCGDLAPSVLILHERLLMSLYVSLEDVQLFGGKAGEAHARRKIPILTAWVKRRESRQAIWHAGQLFRAAKRFPNTLPATAMVALYHASLVLWAYAAVGSIEGPIIPTPDTCFQEDFSTLVRLDGENDAHYFVTLGRGTPVVTQDSRFAKQAPEYVPIRDGRAVMSTVVDFIRTRNGAADSGECLPLVDNLGRLMLELGYAAGRMTRERYAHQVNNTRNDHSSGANFYS</sequence>